<dbReference type="GO" id="GO:0046872">
    <property type="term" value="F:metal ion binding"/>
    <property type="evidence" value="ECO:0007669"/>
    <property type="project" value="UniProtKB-KW"/>
</dbReference>
<comment type="cofactor">
    <cofactor evidence="1">
        <name>Mg(2+)</name>
        <dbReference type="ChEBI" id="CHEBI:18420"/>
    </cofactor>
</comment>
<comment type="similarity">
    <text evidence="2 8">Belongs to the isocitrate lyase/PEP mutase superfamily. Methylisocitrate lyase family.</text>
</comment>
<comment type="catalytic activity">
    <reaction evidence="6">
        <text>3-hydroxybutane-1,2,3-tricarboxylate = pyruvate + succinate</text>
        <dbReference type="Rhea" id="RHEA:57504"/>
        <dbReference type="ChEBI" id="CHEBI:15361"/>
        <dbReference type="ChEBI" id="CHEBI:30031"/>
        <dbReference type="ChEBI" id="CHEBI:141790"/>
    </reaction>
</comment>
<dbReference type="PANTHER" id="PTHR42905:SF5">
    <property type="entry name" value="CARBOXYVINYL-CARBOXYPHOSPHONATE PHOSPHORYLMUTASE, CHLOROPLASTIC"/>
    <property type="match status" value="1"/>
</dbReference>
<evidence type="ECO:0000256" key="4">
    <source>
        <dbReference type="ARBA" id="ARBA00022842"/>
    </source>
</evidence>
<comment type="catalytic activity">
    <reaction evidence="8">
        <text>(2S,3R)-3-hydroxybutane-1,2,3-tricarboxylate = pyruvate + succinate</text>
        <dbReference type="Rhea" id="RHEA:16809"/>
        <dbReference type="ChEBI" id="CHEBI:15361"/>
        <dbReference type="ChEBI" id="CHEBI:30031"/>
        <dbReference type="ChEBI" id="CHEBI:57429"/>
        <dbReference type="EC" id="4.1.3.30"/>
    </reaction>
</comment>
<dbReference type="Gene3D" id="3.20.20.60">
    <property type="entry name" value="Phosphoenolpyruvate-binding domains"/>
    <property type="match status" value="1"/>
</dbReference>
<gene>
    <name evidence="9" type="primary">prpB</name>
    <name evidence="9" type="ORF">ER308_13685</name>
</gene>
<dbReference type="KEGG" id="erz:ER308_13685"/>
<comment type="pathway">
    <text evidence="8">Organic acid metabolism; propanoate degradation.</text>
</comment>
<dbReference type="InterPro" id="IPR012695">
    <property type="entry name" value="PrpB"/>
</dbReference>
<protein>
    <recommendedName>
        <fullName evidence="8">Methylisocitrate lyase</fullName>
        <ecNumber evidence="8">4.1.3.30</ecNumber>
    </recommendedName>
</protein>
<accession>A0A411YHB7</accession>
<dbReference type="InterPro" id="IPR018523">
    <property type="entry name" value="Isocitrate_lyase_ph_CS"/>
</dbReference>
<sequence>MSPPPSPGRVLRERIASDGILVAPGAYDAITARAIEAHGFDAVYVTGAGTVNAQLGLPDISLGTMTEIVDNARRIAQGVSVPVFCDADTGYGNAVNVMRTVREFEQAGVAGIHLEDQVTPKRCGHLEGKEIVDTGEMVGKIRAACEARRDDDFVVIARSDAAAVEGVEASVERCRAYAAAGADVIFSEALTTEADFRTFAEAGIGAPLLANMTEFGRTPYLSASEFEAIGYDVVIFPMLAFRSMLKAVDDALSHLRAHGTQADILDRMKTREELYELVDYPSYDEHERRFVREVDLGG</sequence>
<dbReference type="CDD" id="cd00377">
    <property type="entry name" value="ICL_PEPM"/>
    <property type="match status" value="1"/>
</dbReference>
<dbReference type="EMBL" id="CP036402">
    <property type="protein sequence ID" value="QBI20511.1"/>
    <property type="molecule type" value="Genomic_DNA"/>
</dbReference>
<keyword evidence="10" id="KW-1185">Reference proteome</keyword>
<dbReference type="InterPro" id="IPR039556">
    <property type="entry name" value="ICL/PEPM"/>
</dbReference>
<evidence type="ECO:0000256" key="3">
    <source>
        <dbReference type="ARBA" id="ARBA00022723"/>
    </source>
</evidence>
<evidence type="ECO:0000256" key="5">
    <source>
        <dbReference type="ARBA" id="ARBA00023239"/>
    </source>
</evidence>
<proteinExistence type="inferred from homology"/>
<dbReference type="PROSITE" id="PS00161">
    <property type="entry name" value="ISOCITRATE_LYASE"/>
    <property type="match status" value="1"/>
</dbReference>
<keyword evidence="5 8" id="KW-0456">Lyase</keyword>
<evidence type="ECO:0000256" key="8">
    <source>
        <dbReference type="RuleBase" id="RU361121"/>
    </source>
</evidence>
<reference evidence="9 10" key="1">
    <citation type="submission" date="2019-01" db="EMBL/GenBank/DDBJ databases">
        <title>Egibacter rhizosphaerae EGI 80759T.</title>
        <authorList>
            <person name="Chen D.-D."/>
            <person name="Tian Y."/>
            <person name="Jiao J.-Y."/>
            <person name="Zhang X.-T."/>
            <person name="Zhang Y.-G."/>
            <person name="Zhang Y."/>
            <person name="Xiao M."/>
            <person name="Shu W.-S."/>
            <person name="Li W.-J."/>
        </authorList>
    </citation>
    <scope>NUCLEOTIDE SEQUENCE [LARGE SCALE GENOMIC DNA]</scope>
    <source>
        <strain evidence="9 10">EGI 80759</strain>
    </source>
</reference>
<dbReference type="GO" id="GO:0046421">
    <property type="term" value="F:methylisocitrate lyase activity"/>
    <property type="evidence" value="ECO:0007669"/>
    <property type="project" value="UniProtKB-EC"/>
</dbReference>
<comment type="function">
    <text evidence="7">Involved in the methylcitric acid cycle. Catalyzes the cleavage of 2-methylisocitrate to yield pyruvate and succinate.</text>
</comment>
<evidence type="ECO:0000256" key="1">
    <source>
        <dbReference type="ARBA" id="ARBA00001946"/>
    </source>
</evidence>
<evidence type="ECO:0000313" key="10">
    <source>
        <dbReference type="Proteomes" id="UP000291469"/>
    </source>
</evidence>
<dbReference type="UniPathway" id="UPA00946"/>
<evidence type="ECO:0000256" key="2">
    <source>
        <dbReference type="ARBA" id="ARBA00009282"/>
    </source>
</evidence>
<dbReference type="RefSeq" id="WP_131155507.1">
    <property type="nucleotide sequence ID" value="NZ_CP036402.1"/>
</dbReference>
<dbReference type="NCBIfam" id="TIGR02317">
    <property type="entry name" value="prpB"/>
    <property type="match status" value="1"/>
</dbReference>
<dbReference type="EC" id="4.1.3.30" evidence="8"/>
<dbReference type="PANTHER" id="PTHR42905">
    <property type="entry name" value="PHOSPHOENOLPYRUVATE CARBOXYLASE"/>
    <property type="match status" value="1"/>
</dbReference>
<dbReference type="GO" id="GO:0019629">
    <property type="term" value="P:propionate catabolic process, 2-methylcitrate cycle"/>
    <property type="evidence" value="ECO:0007669"/>
    <property type="project" value="InterPro"/>
</dbReference>
<organism evidence="9 10">
    <name type="scientific">Egibacter rhizosphaerae</name>
    <dbReference type="NCBI Taxonomy" id="1670831"/>
    <lineage>
        <taxon>Bacteria</taxon>
        <taxon>Bacillati</taxon>
        <taxon>Actinomycetota</taxon>
        <taxon>Nitriliruptoria</taxon>
        <taxon>Egibacterales</taxon>
        <taxon>Egibacteraceae</taxon>
        <taxon>Egibacter</taxon>
    </lineage>
</organism>
<comment type="function">
    <text evidence="8">Catalyzes the thermodynamically favored C-C bond cleavage of (2R,3S)-2-methylisocitrate to yield pyruvate and succinate.</text>
</comment>
<dbReference type="FunFam" id="3.20.20.60:FF:000009">
    <property type="entry name" value="2-methylisocitrate lyase"/>
    <property type="match status" value="1"/>
</dbReference>
<evidence type="ECO:0000313" key="9">
    <source>
        <dbReference type="EMBL" id="QBI20511.1"/>
    </source>
</evidence>
<dbReference type="SUPFAM" id="SSF51621">
    <property type="entry name" value="Phosphoenolpyruvate/pyruvate domain"/>
    <property type="match status" value="1"/>
</dbReference>
<dbReference type="Pfam" id="PF13714">
    <property type="entry name" value="PEP_mutase"/>
    <property type="match status" value="1"/>
</dbReference>
<keyword evidence="3" id="KW-0479">Metal-binding</keyword>
<evidence type="ECO:0000256" key="7">
    <source>
        <dbReference type="ARBA" id="ARBA00058526"/>
    </source>
</evidence>
<dbReference type="InterPro" id="IPR015813">
    <property type="entry name" value="Pyrv/PenolPyrv_kinase-like_dom"/>
</dbReference>
<dbReference type="InterPro" id="IPR040442">
    <property type="entry name" value="Pyrv_kinase-like_dom_sf"/>
</dbReference>
<name>A0A411YHB7_9ACTN</name>
<keyword evidence="4" id="KW-0460">Magnesium</keyword>
<evidence type="ECO:0000256" key="6">
    <source>
        <dbReference type="ARBA" id="ARBA00051150"/>
    </source>
</evidence>
<dbReference type="AlphaFoldDB" id="A0A411YHB7"/>
<dbReference type="Proteomes" id="UP000291469">
    <property type="component" value="Chromosome"/>
</dbReference>
<dbReference type="OrthoDB" id="9771433at2"/>